<reference evidence="15 16" key="1">
    <citation type="journal article" date="2018" name="New Phytol.">
        <title>Comparative genomics and transcriptomics depict ericoid mycorrhizal fungi as versatile saprotrophs and plant mutualists.</title>
        <authorList>
            <person name="Martino E."/>
            <person name="Morin E."/>
            <person name="Grelet G.A."/>
            <person name="Kuo A."/>
            <person name="Kohler A."/>
            <person name="Daghino S."/>
            <person name="Barry K.W."/>
            <person name="Cichocki N."/>
            <person name="Clum A."/>
            <person name="Dockter R.B."/>
            <person name="Hainaut M."/>
            <person name="Kuo R.C."/>
            <person name="LaButti K."/>
            <person name="Lindahl B.D."/>
            <person name="Lindquist E.A."/>
            <person name="Lipzen A."/>
            <person name="Khouja H.R."/>
            <person name="Magnuson J."/>
            <person name="Murat C."/>
            <person name="Ohm R.A."/>
            <person name="Singer S.W."/>
            <person name="Spatafora J.W."/>
            <person name="Wang M."/>
            <person name="Veneault-Fourrey C."/>
            <person name="Henrissat B."/>
            <person name="Grigoriev I.V."/>
            <person name="Martin F.M."/>
            <person name="Perotto S."/>
        </authorList>
    </citation>
    <scope>NUCLEOTIDE SEQUENCE [LARGE SCALE GENOMIC DNA]</scope>
    <source>
        <strain evidence="15 16">ATCC 22711</strain>
    </source>
</reference>
<keyword evidence="11 13" id="KW-0472">Membrane</keyword>
<dbReference type="EMBL" id="KZ679009">
    <property type="protein sequence ID" value="PSS21957.1"/>
    <property type="molecule type" value="Genomic_DNA"/>
</dbReference>
<keyword evidence="6 13" id="KW-0812">Transmembrane</keyword>
<keyword evidence="8 13" id="KW-1133">Transmembrane helix</keyword>
<dbReference type="EC" id="1.16.1.9" evidence="3"/>
<keyword evidence="4" id="KW-0813">Transport</keyword>
<evidence type="ECO:0000256" key="1">
    <source>
        <dbReference type="ARBA" id="ARBA00004651"/>
    </source>
</evidence>
<dbReference type="GO" id="GO:0015677">
    <property type="term" value="P:copper ion import"/>
    <property type="evidence" value="ECO:0007669"/>
    <property type="project" value="TreeGrafter"/>
</dbReference>
<dbReference type="PROSITE" id="PS51384">
    <property type="entry name" value="FAD_FR"/>
    <property type="match status" value="1"/>
</dbReference>
<dbReference type="PANTHER" id="PTHR32361:SF12">
    <property type="entry name" value="PUTATIVE (AFU_ORTHOLOGUE AFUA_1G14340)-RELATED"/>
    <property type="match status" value="1"/>
</dbReference>
<evidence type="ECO:0000313" key="15">
    <source>
        <dbReference type="EMBL" id="PSS21957.1"/>
    </source>
</evidence>
<feature type="transmembrane region" description="Helical" evidence="13">
    <location>
        <begin position="59"/>
        <end position="77"/>
    </location>
</feature>
<dbReference type="GO" id="GO:0052851">
    <property type="term" value="F:ferric-chelate reductase (NADPH) activity"/>
    <property type="evidence" value="ECO:0007669"/>
    <property type="project" value="UniProtKB-EC"/>
</dbReference>
<dbReference type="GO" id="GO:0006879">
    <property type="term" value="P:intracellular iron ion homeostasis"/>
    <property type="evidence" value="ECO:0007669"/>
    <property type="project" value="TreeGrafter"/>
</dbReference>
<dbReference type="InterPro" id="IPR051410">
    <property type="entry name" value="Ferric/Cupric_Reductase"/>
</dbReference>
<evidence type="ECO:0000256" key="11">
    <source>
        <dbReference type="ARBA" id="ARBA00023136"/>
    </source>
</evidence>
<dbReference type="InterPro" id="IPR013130">
    <property type="entry name" value="Fe3_Rdtase_TM_dom"/>
</dbReference>
<dbReference type="Gene3D" id="3.40.50.80">
    <property type="entry name" value="Nucleotide-binding domain of ferredoxin-NADP reductase (FNR) module"/>
    <property type="match status" value="1"/>
</dbReference>
<feature type="transmembrane region" description="Helical" evidence="13">
    <location>
        <begin position="256"/>
        <end position="273"/>
    </location>
</feature>
<evidence type="ECO:0000256" key="10">
    <source>
        <dbReference type="ARBA" id="ARBA00023065"/>
    </source>
</evidence>
<dbReference type="SUPFAM" id="SSF63380">
    <property type="entry name" value="Riboflavin synthase domain-like"/>
    <property type="match status" value="1"/>
</dbReference>
<evidence type="ECO:0000256" key="2">
    <source>
        <dbReference type="ARBA" id="ARBA00006278"/>
    </source>
</evidence>
<keyword evidence="9" id="KW-0560">Oxidoreductase</keyword>
<dbReference type="Pfam" id="PF01794">
    <property type="entry name" value="Ferric_reduct"/>
    <property type="match status" value="1"/>
</dbReference>
<dbReference type="GO" id="GO:0006826">
    <property type="term" value="P:iron ion transport"/>
    <property type="evidence" value="ECO:0007669"/>
    <property type="project" value="TreeGrafter"/>
</dbReference>
<feature type="transmembrane region" description="Helical" evidence="13">
    <location>
        <begin position="218"/>
        <end position="236"/>
    </location>
</feature>
<comment type="catalytic activity">
    <reaction evidence="12">
        <text>2 a Fe(II)-siderophore + NADP(+) + H(+) = 2 a Fe(III)-siderophore + NADPH</text>
        <dbReference type="Rhea" id="RHEA:28795"/>
        <dbReference type="Rhea" id="RHEA-COMP:11342"/>
        <dbReference type="Rhea" id="RHEA-COMP:11344"/>
        <dbReference type="ChEBI" id="CHEBI:15378"/>
        <dbReference type="ChEBI" id="CHEBI:29033"/>
        <dbReference type="ChEBI" id="CHEBI:29034"/>
        <dbReference type="ChEBI" id="CHEBI:57783"/>
        <dbReference type="ChEBI" id="CHEBI:58349"/>
        <dbReference type="EC" id="1.16.1.9"/>
    </reaction>
</comment>
<evidence type="ECO:0000256" key="9">
    <source>
        <dbReference type="ARBA" id="ARBA00023002"/>
    </source>
</evidence>
<keyword evidence="7" id="KW-0249">Electron transport</keyword>
<keyword evidence="16" id="KW-1185">Reference proteome</keyword>
<evidence type="ECO:0000256" key="5">
    <source>
        <dbReference type="ARBA" id="ARBA00022475"/>
    </source>
</evidence>
<dbReference type="InterPro" id="IPR039261">
    <property type="entry name" value="FNR_nucleotide-bd"/>
</dbReference>
<keyword evidence="5" id="KW-1003">Cell membrane</keyword>
<dbReference type="OrthoDB" id="4494341at2759"/>
<protein>
    <recommendedName>
        <fullName evidence="3">ferric-chelate reductase (NADPH)</fullName>
        <ecNumber evidence="3">1.16.1.9</ecNumber>
    </recommendedName>
</protein>
<sequence>MASQTEHHAFHSLRQLVNETSTCSTNASSTNQSAAEAIAPFATALNGVNISMNNIFRDALWGSLGALAVLILLVRMGERLQSHLRHLMAMSVSGQQQTYWTLNRTSWWKVKKHLLYAPLWKKRHNREIRLSSAISMGTLPSRFHTLLLSAYVISNIVYCAWLDYGKLDKYSVVAQLRGISGDLAVVNMIPLVIFAGRNNPLISLLQVSFDTYNLLHRWMGRVVVLEVFVHTAAWAYVKYAATGWSGIGSMIIQDPFITWGTVGTIVMLVILLSSPSPVRHAFYETFLDVHIILACVLMLAVVIHCELGKLPQRPYIWAAISLWLGERIARMVRIVYCNYSRKGWINASVEALPGDACRVILHLPKYIHIKPGTHAYLRFSSINPWESHPFSIAWVDHRPRIPVLPSAEKDLESQDPMRIDKSNTITEVSFIIQAQTGLTRRLFNKARVAPRTLPIRAALEGPYAGHHSLDSYGHVVLFAGSSGITHQLPYIRHLLHNYSLATVATRRILLVWIIRDIEQLTWVRPWMDTLLQHPHRRAVLTLKLFITRPRDARQLISPSATVQLFPGRPNVQFLLKNEVRNRVGAMCVTVCGPGGLADNVREVVREVQEEGVVDFIEESFTW</sequence>
<dbReference type="InterPro" id="IPR017927">
    <property type="entry name" value="FAD-bd_FR_type"/>
</dbReference>
<dbReference type="AlphaFoldDB" id="A0A2T3B5C1"/>
<dbReference type="RefSeq" id="XP_024722112.1">
    <property type="nucleotide sequence ID" value="XM_024868045.1"/>
</dbReference>
<name>A0A2T3B5C1_AMORE</name>
<comment type="subcellular location">
    <subcellularLocation>
        <location evidence="1">Cell membrane</location>
        <topology evidence="1">Multi-pass membrane protein</topology>
    </subcellularLocation>
</comment>
<evidence type="ECO:0000259" key="14">
    <source>
        <dbReference type="PROSITE" id="PS51384"/>
    </source>
</evidence>
<keyword evidence="10" id="KW-0406">Ion transport</keyword>
<dbReference type="InterPro" id="IPR017938">
    <property type="entry name" value="Riboflavin_synthase-like_b-brl"/>
</dbReference>
<evidence type="ECO:0000256" key="13">
    <source>
        <dbReference type="SAM" id="Phobius"/>
    </source>
</evidence>
<evidence type="ECO:0000256" key="8">
    <source>
        <dbReference type="ARBA" id="ARBA00022989"/>
    </source>
</evidence>
<gene>
    <name evidence="15" type="ORF">M430DRAFT_49140</name>
</gene>
<dbReference type="GO" id="GO:0005886">
    <property type="term" value="C:plasma membrane"/>
    <property type="evidence" value="ECO:0007669"/>
    <property type="project" value="UniProtKB-SubCell"/>
</dbReference>
<evidence type="ECO:0000256" key="4">
    <source>
        <dbReference type="ARBA" id="ARBA00022448"/>
    </source>
</evidence>
<dbReference type="SFLD" id="SFLDS00052">
    <property type="entry name" value="Ferric_Reductase_Domain"/>
    <property type="match status" value="1"/>
</dbReference>
<dbReference type="InterPro" id="IPR013112">
    <property type="entry name" value="FAD-bd_8"/>
</dbReference>
<evidence type="ECO:0000256" key="6">
    <source>
        <dbReference type="ARBA" id="ARBA00022692"/>
    </source>
</evidence>
<dbReference type="InterPro" id="IPR013121">
    <property type="entry name" value="Fe_red_NAD-bd_6"/>
</dbReference>
<accession>A0A2T3B5C1</accession>
<dbReference type="SUPFAM" id="SSF52343">
    <property type="entry name" value="Ferredoxin reductase-like, C-terminal NADP-linked domain"/>
    <property type="match status" value="1"/>
</dbReference>
<organism evidence="15 16">
    <name type="scientific">Amorphotheca resinae ATCC 22711</name>
    <dbReference type="NCBI Taxonomy" id="857342"/>
    <lineage>
        <taxon>Eukaryota</taxon>
        <taxon>Fungi</taxon>
        <taxon>Dikarya</taxon>
        <taxon>Ascomycota</taxon>
        <taxon>Pezizomycotina</taxon>
        <taxon>Leotiomycetes</taxon>
        <taxon>Helotiales</taxon>
        <taxon>Amorphothecaceae</taxon>
        <taxon>Amorphotheca</taxon>
    </lineage>
</organism>
<dbReference type="Proteomes" id="UP000241818">
    <property type="component" value="Unassembled WGS sequence"/>
</dbReference>
<evidence type="ECO:0000256" key="12">
    <source>
        <dbReference type="ARBA" id="ARBA00048483"/>
    </source>
</evidence>
<dbReference type="CDD" id="cd06186">
    <property type="entry name" value="NOX_Duox_like_FAD_NADP"/>
    <property type="match status" value="1"/>
</dbReference>
<dbReference type="SFLD" id="SFLDG01168">
    <property type="entry name" value="Ferric_reductase_subgroup_(FRE"/>
    <property type="match status" value="1"/>
</dbReference>
<dbReference type="STRING" id="857342.A0A2T3B5C1"/>
<dbReference type="GeneID" id="36576126"/>
<proteinExistence type="inferred from homology"/>
<dbReference type="InParanoid" id="A0A2T3B5C1"/>
<dbReference type="Pfam" id="PF08030">
    <property type="entry name" value="NAD_binding_6"/>
    <property type="match status" value="1"/>
</dbReference>
<evidence type="ECO:0000256" key="7">
    <source>
        <dbReference type="ARBA" id="ARBA00022982"/>
    </source>
</evidence>
<feature type="transmembrane region" description="Helical" evidence="13">
    <location>
        <begin position="285"/>
        <end position="303"/>
    </location>
</feature>
<comment type="similarity">
    <text evidence="2">Belongs to the ferric reductase (FRE) family.</text>
</comment>
<dbReference type="Pfam" id="PF08022">
    <property type="entry name" value="FAD_binding_8"/>
    <property type="match status" value="1"/>
</dbReference>
<dbReference type="PANTHER" id="PTHR32361">
    <property type="entry name" value="FERRIC/CUPRIC REDUCTASE TRANSMEMBRANE COMPONENT"/>
    <property type="match status" value="1"/>
</dbReference>
<evidence type="ECO:0000313" key="16">
    <source>
        <dbReference type="Proteomes" id="UP000241818"/>
    </source>
</evidence>
<evidence type="ECO:0000256" key="3">
    <source>
        <dbReference type="ARBA" id="ARBA00012668"/>
    </source>
</evidence>
<feature type="domain" description="FAD-binding FR-type" evidence="14">
    <location>
        <begin position="321"/>
        <end position="469"/>
    </location>
</feature>
<feature type="transmembrane region" description="Helical" evidence="13">
    <location>
        <begin position="145"/>
        <end position="164"/>
    </location>
</feature>